<dbReference type="GO" id="GO:0006071">
    <property type="term" value="P:glycerol metabolic process"/>
    <property type="evidence" value="ECO:0007669"/>
    <property type="project" value="UniProtKB-KW"/>
</dbReference>
<accession>A0A3R7YH63</accession>
<dbReference type="InterPro" id="IPR030395">
    <property type="entry name" value="GP_PDE_dom"/>
</dbReference>
<name>A0A3R7YH63_APHAT</name>
<dbReference type="Gene3D" id="3.20.20.190">
    <property type="entry name" value="Phosphatidylinositol (PI) phosphodiesterase"/>
    <property type="match status" value="1"/>
</dbReference>
<keyword evidence="3 7" id="KW-0732">Signal</keyword>
<evidence type="ECO:0000256" key="5">
    <source>
        <dbReference type="ARBA" id="ARBA00022801"/>
    </source>
</evidence>
<dbReference type="PROSITE" id="PS51704">
    <property type="entry name" value="GP_PDE"/>
    <property type="match status" value="1"/>
</dbReference>
<feature type="domain" description="GP-PDE" evidence="8">
    <location>
        <begin position="62"/>
        <end position="381"/>
    </location>
</feature>
<gene>
    <name evidence="9" type="ORF">B5M09_013071</name>
</gene>
<dbReference type="SUPFAM" id="SSF51695">
    <property type="entry name" value="PLC-like phosphodiesterases"/>
    <property type="match status" value="1"/>
</dbReference>
<evidence type="ECO:0000256" key="4">
    <source>
        <dbReference type="ARBA" id="ARBA00022798"/>
    </source>
</evidence>
<comment type="catalytic activity">
    <reaction evidence="6">
        <text>a sn-glycero-3-phosphodiester + H2O = an alcohol + sn-glycerol 3-phosphate + H(+)</text>
        <dbReference type="Rhea" id="RHEA:12969"/>
        <dbReference type="ChEBI" id="CHEBI:15377"/>
        <dbReference type="ChEBI" id="CHEBI:15378"/>
        <dbReference type="ChEBI" id="CHEBI:30879"/>
        <dbReference type="ChEBI" id="CHEBI:57597"/>
        <dbReference type="ChEBI" id="CHEBI:83408"/>
        <dbReference type="EC" id="3.1.4.46"/>
    </reaction>
</comment>
<organism evidence="9 10">
    <name type="scientific">Aphanomyces astaci</name>
    <name type="common">Crayfish plague agent</name>
    <dbReference type="NCBI Taxonomy" id="112090"/>
    <lineage>
        <taxon>Eukaryota</taxon>
        <taxon>Sar</taxon>
        <taxon>Stramenopiles</taxon>
        <taxon>Oomycota</taxon>
        <taxon>Saprolegniomycetes</taxon>
        <taxon>Saprolegniales</taxon>
        <taxon>Verrucalvaceae</taxon>
        <taxon>Aphanomyces</taxon>
    </lineage>
</organism>
<dbReference type="GO" id="GO:0006629">
    <property type="term" value="P:lipid metabolic process"/>
    <property type="evidence" value="ECO:0007669"/>
    <property type="project" value="InterPro"/>
</dbReference>
<evidence type="ECO:0000256" key="3">
    <source>
        <dbReference type="ARBA" id="ARBA00022729"/>
    </source>
</evidence>
<keyword evidence="4" id="KW-0319">Glycerol metabolism</keyword>
<dbReference type="AlphaFoldDB" id="A0A3R7YH63"/>
<keyword evidence="10" id="KW-1185">Reference proteome</keyword>
<comment type="caution">
    <text evidence="9">The sequence shown here is derived from an EMBL/GenBank/DDBJ whole genome shotgun (WGS) entry which is preliminary data.</text>
</comment>
<evidence type="ECO:0000313" key="10">
    <source>
        <dbReference type="Proteomes" id="UP000284702"/>
    </source>
</evidence>
<comment type="similarity">
    <text evidence="1">Belongs to the glycerophosphoryl diester phosphodiesterase family.</text>
</comment>
<feature type="signal peptide" evidence="7">
    <location>
        <begin position="1"/>
        <end position="19"/>
    </location>
</feature>
<evidence type="ECO:0000256" key="7">
    <source>
        <dbReference type="SAM" id="SignalP"/>
    </source>
</evidence>
<evidence type="ECO:0000256" key="1">
    <source>
        <dbReference type="ARBA" id="ARBA00007277"/>
    </source>
</evidence>
<dbReference type="PANTHER" id="PTHR43620:SF7">
    <property type="entry name" value="GLYCEROPHOSPHODIESTER PHOSPHODIESTERASE GDPD5-RELATED"/>
    <property type="match status" value="1"/>
</dbReference>
<keyword evidence="5" id="KW-0378">Hydrolase</keyword>
<dbReference type="EMBL" id="MZMZ02001509">
    <property type="protein sequence ID" value="RQM29191.1"/>
    <property type="molecule type" value="Genomic_DNA"/>
</dbReference>
<dbReference type="VEuPathDB" id="FungiDB:H257_14732"/>
<dbReference type="EC" id="3.1.4.46" evidence="2"/>
<dbReference type="Proteomes" id="UP000284702">
    <property type="component" value="Unassembled WGS sequence"/>
</dbReference>
<dbReference type="Pfam" id="PF03009">
    <property type="entry name" value="GDPD"/>
    <property type="match status" value="1"/>
</dbReference>
<proteinExistence type="inferred from homology"/>
<reference evidence="9" key="1">
    <citation type="submission" date="2018-07" db="EMBL/GenBank/DDBJ databases">
        <title>Annotation of Aphanomyces astaci genome assembly.</title>
        <authorList>
            <person name="Studholme D.J."/>
        </authorList>
    </citation>
    <scope>NUCLEOTIDE SEQUENCE [LARGE SCALE GENOMIC DNA]</scope>
    <source>
        <strain evidence="9">Pc</strain>
    </source>
</reference>
<sequence>MKVPATILLLALTCSLVTASTTRPIVKATTGPRPYYLIDNLPEGALKTKLESCADDRMVPSDFSIGHRGAALQFPEHTRESYVAAARTGAGIIECDVTFTKDKELVCRHAQNDLHTTTNILLTPLAAKCFKPFTPYDPATKSPATAECRTTDITLAEFKTLVGKMDGANENALTVEEYVAGTPLFRTDLYTPPAKGGTLMTHKESIELFKQLGVKMTPEAKEAVVEWPYDGFTRADFVQKIVDEYQALKVNASDVFIQSFILGDLAYLTTSYPDGFGATAVYLDSADTIKDVPSKATLASWKASGINIWAPPIWVLLQAKDGQIAPSQAAIDAKAVGLDLIAWSRERSGFMTNPDHGGWYYQTLNSIITRESDILVTLHVLAQTLASEVSLPTGQARSRTTPTALAWREPNVN</sequence>
<dbReference type="InterPro" id="IPR017946">
    <property type="entry name" value="PLC-like_Pdiesterase_TIM-brl"/>
</dbReference>
<evidence type="ECO:0000256" key="6">
    <source>
        <dbReference type="ARBA" id="ARBA00047512"/>
    </source>
</evidence>
<dbReference type="PANTHER" id="PTHR43620">
    <property type="entry name" value="GLYCEROPHOSPHORYL DIESTER PHOSPHODIESTERASE"/>
    <property type="match status" value="1"/>
</dbReference>
<dbReference type="GO" id="GO:0008889">
    <property type="term" value="F:glycerophosphodiester phosphodiesterase activity"/>
    <property type="evidence" value="ECO:0007669"/>
    <property type="project" value="UniProtKB-EC"/>
</dbReference>
<evidence type="ECO:0000256" key="2">
    <source>
        <dbReference type="ARBA" id="ARBA00012247"/>
    </source>
</evidence>
<protein>
    <recommendedName>
        <fullName evidence="2">glycerophosphodiester phosphodiesterase</fullName>
        <ecNumber evidence="2">3.1.4.46</ecNumber>
    </recommendedName>
</protein>
<feature type="chain" id="PRO_5018608342" description="glycerophosphodiester phosphodiesterase" evidence="7">
    <location>
        <begin position="20"/>
        <end position="413"/>
    </location>
</feature>
<evidence type="ECO:0000259" key="8">
    <source>
        <dbReference type="PROSITE" id="PS51704"/>
    </source>
</evidence>
<evidence type="ECO:0000313" key="9">
    <source>
        <dbReference type="EMBL" id="RQM29191.1"/>
    </source>
</evidence>